<reference evidence="1" key="1">
    <citation type="submission" date="2020-05" db="EMBL/GenBank/DDBJ databases">
        <authorList>
            <person name="Chiriac C."/>
            <person name="Salcher M."/>
            <person name="Ghai R."/>
            <person name="Kavagutti S V."/>
        </authorList>
    </citation>
    <scope>NUCLEOTIDE SEQUENCE</scope>
</reference>
<accession>A0A6J5R5C8</accession>
<gene>
    <name evidence="1" type="ORF">UFOVP1193_21</name>
</gene>
<proteinExistence type="predicted"/>
<name>A0A6J5R5C8_9CAUD</name>
<organism evidence="1">
    <name type="scientific">uncultured Caudovirales phage</name>
    <dbReference type="NCBI Taxonomy" id="2100421"/>
    <lineage>
        <taxon>Viruses</taxon>
        <taxon>Duplodnaviria</taxon>
        <taxon>Heunggongvirae</taxon>
        <taxon>Uroviricota</taxon>
        <taxon>Caudoviricetes</taxon>
        <taxon>Peduoviridae</taxon>
        <taxon>Maltschvirus</taxon>
        <taxon>Maltschvirus maltsch</taxon>
    </lineage>
</organism>
<evidence type="ECO:0000313" key="1">
    <source>
        <dbReference type="EMBL" id="CAB4189886.1"/>
    </source>
</evidence>
<dbReference type="EMBL" id="LR797156">
    <property type="protein sequence ID" value="CAB4189886.1"/>
    <property type="molecule type" value="Genomic_DNA"/>
</dbReference>
<protein>
    <submittedName>
        <fullName evidence="1">Uncharacterized protein</fullName>
    </submittedName>
</protein>
<sequence length="284" mass="32361">MSITSSSMLVELNISVWTANKLDKGATDDVTNNANAVKNAAQVRKNLMAGTHQRKEIADLAAACRLWHNTKTLPWADKGARLLPTSLFLDYKQEANSRRDAFHRKVDQFVQDYPALVQTSHNYLGNLFDASDYPTADEVRSKFGFRMVFAPVPESGDFRLDLPAQEMDEVRRGYEDSFKDRLADAMKDPWDRLHKTLLGISEKLTDVDNIDVKKRYHDSLIDNAVELCGVLTHLNVTSDPELEQARRQLERVIAGADIEVIRENPDSRADVKQQVDDILKQYRW</sequence>